<feature type="transmembrane region" description="Helical" evidence="1">
    <location>
        <begin position="53"/>
        <end position="77"/>
    </location>
</feature>
<feature type="domain" description="DUF6534" evidence="2">
    <location>
        <begin position="172"/>
        <end position="257"/>
    </location>
</feature>
<evidence type="ECO:0000313" key="4">
    <source>
        <dbReference type="Proteomes" id="UP000807306"/>
    </source>
</evidence>
<dbReference type="PANTHER" id="PTHR40465:SF1">
    <property type="entry name" value="DUF6534 DOMAIN-CONTAINING PROTEIN"/>
    <property type="match status" value="1"/>
</dbReference>
<accession>A0A9P6E8A6</accession>
<protein>
    <recommendedName>
        <fullName evidence="2">DUF6534 domain-containing protein</fullName>
    </recommendedName>
</protein>
<dbReference type="Proteomes" id="UP000807306">
    <property type="component" value="Unassembled WGS sequence"/>
</dbReference>
<feature type="transmembrane region" description="Helical" evidence="1">
    <location>
        <begin position="89"/>
        <end position="112"/>
    </location>
</feature>
<feature type="transmembrane region" description="Helical" evidence="1">
    <location>
        <begin position="124"/>
        <end position="145"/>
    </location>
</feature>
<keyword evidence="4" id="KW-1185">Reference proteome</keyword>
<reference evidence="3" key="1">
    <citation type="submission" date="2020-11" db="EMBL/GenBank/DDBJ databases">
        <authorList>
            <consortium name="DOE Joint Genome Institute"/>
            <person name="Ahrendt S."/>
            <person name="Riley R."/>
            <person name="Andreopoulos W."/>
            <person name="Labutti K."/>
            <person name="Pangilinan J."/>
            <person name="Ruiz-Duenas F.J."/>
            <person name="Barrasa J.M."/>
            <person name="Sanchez-Garcia M."/>
            <person name="Camarero S."/>
            <person name="Miyauchi S."/>
            <person name="Serrano A."/>
            <person name="Linde D."/>
            <person name="Babiker R."/>
            <person name="Drula E."/>
            <person name="Ayuso-Fernandez I."/>
            <person name="Pacheco R."/>
            <person name="Padilla G."/>
            <person name="Ferreira P."/>
            <person name="Barriuso J."/>
            <person name="Kellner H."/>
            <person name="Castanera R."/>
            <person name="Alfaro M."/>
            <person name="Ramirez L."/>
            <person name="Pisabarro A.G."/>
            <person name="Kuo A."/>
            <person name="Tritt A."/>
            <person name="Lipzen A."/>
            <person name="He G."/>
            <person name="Yan M."/>
            <person name="Ng V."/>
            <person name="Cullen D."/>
            <person name="Martin F."/>
            <person name="Rosso M.-N."/>
            <person name="Henrissat B."/>
            <person name="Hibbett D."/>
            <person name="Martinez A.T."/>
            <person name="Grigoriev I.V."/>
        </authorList>
    </citation>
    <scope>NUCLEOTIDE SEQUENCE</scope>
    <source>
        <strain evidence="3">CBS 506.95</strain>
    </source>
</reference>
<dbReference type="AlphaFoldDB" id="A0A9P6E8A6"/>
<evidence type="ECO:0000313" key="3">
    <source>
        <dbReference type="EMBL" id="KAF9524233.1"/>
    </source>
</evidence>
<dbReference type="PANTHER" id="PTHR40465">
    <property type="entry name" value="CHROMOSOME 1, WHOLE GENOME SHOTGUN SEQUENCE"/>
    <property type="match status" value="1"/>
</dbReference>
<comment type="caution">
    <text evidence="3">The sequence shown here is derived from an EMBL/GenBank/DDBJ whole genome shotgun (WGS) entry which is preliminary data.</text>
</comment>
<evidence type="ECO:0000256" key="1">
    <source>
        <dbReference type="SAM" id="Phobius"/>
    </source>
</evidence>
<proteinExistence type="predicted"/>
<keyword evidence="1" id="KW-0812">Transmembrane</keyword>
<dbReference type="Pfam" id="PF20152">
    <property type="entry name" value="DUF6534"/>
    <property type="match status" value="1"/>
</dbReference>
<feature type="transmembrane region" description="Helical" evidence="1">
    <location>
        <begin position="165"/>
        <end position="183"/>
    </location>
</feature>
<dbReference type="InterPro" id="IPR045339">
    <property type="entry name" value="DUF6534"/>
</dbReference>
<name>A0A9P6E8A6_9AGAR</name>
<keyword evidence="1" id="KW-1133">Transmembrane helix</keyword>
<feature type="transmembrane region" description="Helical" evidence="1">
    <location>
        <begin position="203"/>
        <end position="227"/>
    </location>
</feature>
<sequence length="296" mass="33194">MLPATQDWTQPLDDSYGIVLIGTIVSALLHGICVVQAFNYFREYPHDKWIIKTIVVTTVMFDAIHLILVSTGLYHYLIRNFHTPQRLEYLTWTELIESLFVGINTATVQTFYAYRIFRLSSRNTLLCCFIMVLILAEMGSGVAWVTMSMKMQTWRQLLGLKSFTISITALACLTDVVIASSLVSILHRSRTGFKRSDTMIKKLILLVISTGILTSLVAIASLIAVFIAPEKMFYAAIYFSLGRLYTNSLLTTLNSRSEIRLASQSVTLGSSNHAQVTTLMLGVEEFKLEPSAGRKI</sequence>
<dbReference type="EMBL" id="MU157902">
    <property type="protein sequence ID" value="KAF9524233.1"/>
    <property type="molecule type" value="Genomic_DNA"/>
</dbReference>
<organism evidence="3 4">
    <name type="scientific">Crepidotus variabilis</name>
    <dbReference type="NCBI Taxonomy" id="179855"/>
    <lineage>
        <taxon>Eukaryota</taxon>
        <taxon>Fungi</taxon>
        <taxon>Dikarya</taxon>
        <taxon>Basidiomycota</taxon>
        <taxon>Agaricomycotina</taxon>
        <taxon>Agaricomycetes</taxon>
        <taxon>Agaricomycetidae</taxon>
        <taxon>Agaricales</taxon>
        <taxon>Agaricineae</taxon>
        <taxon>Crepidotaceae</taxon>
        <taxon>Crepidotus</taxon>
    </lineage>
</organism>
<gene>
    <name evidence="3" type="ORF">CPB83DRAFT_898091</name>
</gene>
<feature type="transmembrane region" description="Helical" evidence="1">
    <location>
        <begin position="16"/>
        <end position="41"/>
    </location>
</feature>
<evidence type="ECO:0000259" key="2">
    <source>
        <dbReference type="Pfam" id="PF20152"/>
    </source>
</evidence>
<keyword evidence="1" id="KW-0472">Membrane</keyword>
<dbReference type="OrthoDB" id="3263055at2759"/>